<dbReference type="GO" id="GO:0005509">
    <property type="term" value="F:calcium ion binding"/>
    <property type="evidence" value="ECO:0007669"/>
    <property type="project" value="InterPro"/>
</dbReference>
<dbReference type="InterPro" id="IPR013783">
    <property type="entry name" value="Ig-like_fold"/>
</dbReference>
<gene>
    <name evidence="2" type="ORF">JOC47_002453</name>
</gene>
<dbReference type="Proteomes" id="UP000774000">
    <property type="component" value="Unassembled WGS sequence"/>
</dbReference>
<evidence type="ECO:0000259" key="1">
    <source>
        <dbReference type="PROSITE" id="PS50268"/>
    </source>
</evidence>
<dbReference type="Pfam" id="PF17892">
    <property type="entry name" value="Cadherin_5"/>
    <property type="match status" value="6"/>
</dbReference>
<protein>
    <submittedName>
        <fullName evidence="2">Thioredoxin-related protein</fullName>
    </submittedName>
</protein>
<dbReference type="GO" id="GO:0016020">
    <property type="term" value="C:membrane"/>
    <property type="evidence" value="ECO:0007669"/>
    <property type="project" value="InterPro"/>
</dbReference>
<proteinExistence type="predicted"/>
<organism evidence="2 3">
    <name type="scientific">Halanaerobacter jeridensis</name>
    <dbReference type="NCBI Taxonomy" id="706427"/>
    <lineage>
        <taxon>Bacteria</taxon>
        <taxon>Bacillati</taxon>
        <taxon>Bacillota</taxon>
        <taxon>Clostridia</taxon>
        <taxon>Halanaerobiales</taxon>
        <taxon>Halobacteroidaceae</taxon>
        <taxon>Halanaerobacter</taxon>
    </lineage>
</organism>
<dbReference type="Pfam" id="PF17963">
    <property type="entry name" value="Big_9"/>
    <property type="match status" value="8"/>
</dbReference>
<dbReference type="SMART" id="SM00112">
    <property type="entry name" value="CA"/>
    <property type="match status" value="6"/>
</dbReference>
<dbReference type="InterPro" id="IPR006644">
    <property type="entry name" value="Cadg"/>
</dbReference>
<evidence type="ECO:0000313" key="2">
    <source>
        <dbReference type="EMBL" id="MBM7557587.1"/>
    </source>
</evidence>
<dbReference type="NCBIfam" id="NF012211">
    <property type="entry name" value="tand_rpt_95"/>
    <property type="match status" value="14"/>
</dbReference>
<dbReference type="EMBL" id="JAFBDQ010000014">
    <property type="protein sequence ID" value="MBM7557587.1"/>
    <property type="molecule type" value="Genomic_DNA"/>
</dbReference>
<feature type="domain" description="Cadherin" evidence="1">
    <location>
        <begin position="837"/>
        <end position="915"/>
    </location>
</feature>
<dbReference type="RefSeq" id="WP_204702332.1">
    <property type="nucleotide sequence ID" value="NZ_JAFBDQ010000014.1"/>
</dbReference>
<dbReference type="PROSITE" id="PS50268">
    <property type="entry name" value="CADHERIN_2"/>
    <property type="match status" value="5"/>
</dbReference>
<dbReference type="InterPro" id="IPR041690">
    <property type="entry name" value="Cadherin_5"/>
</dbReference>
<dbReference type="PANTHER" id="PTHR34720:SF9">
    <property type="entry name" value="BLR4714 PROTEIN"/>
    <property type="match status" value="1"/>
</dbReference>
<feature type="domain" description="Cadherin" evidence="1">
    <location>
        <begin position="474"/>
        <end position="552"/>
    </location>
</feature>
<keyword evidence="3" id="KW-1185">Reference proteome</keyword>
<dbReference type="PANTHER" id="PTHR34720">
    <property type="entry name" value="MICROCYSTIN DEPENDENT PROTEIN"/>
    <property type="match status" value="1"/>
</dbReference>
<dbReference type="SMART" id="SM00736">
    <property type="entry name" value="CADG"/>
    <property type="match status" value="7"/>
</dbReference>
<feature type="domain" description="Cadherin" evidence="1">
    <location>
        <begin position="1111"/>
        <end position="1189"/>
    </location>
</feature>
<dbReference type="Pfam" id="PF05345">
    <property type="entry name" value="He_PIG"/>
    <property type="match status" value="4"/>
</dbReference>
<dbReference type="Gene3D" id="2.60.120.380">
    <property type="match status" value="1"/>
</dbReference>
<dbReference type="SMART" id="SM00089">
    <property type="entry name" value="PKD"/>
    <property type="match status" value="6"/>
</dbReference>
<dbReference type="Gene3D" id="2.60.40.3440">
    <property type="match status" value="6"/>
</dbReference>
<feature type="domain" description="Cadherin" evidence="1">
    <location>
        <begin position="91"/>
        <end position="190"/>
    </location>
</feature>
<evidence type="ECO:0000313" key="3">
    <source>
        <dbReference type="Proteomes" id="UP000774000"/>
    </source>
</evidence>
<dbReference type="GO" id="GO:0007156">
    <property type="term" value="P:homophilic cell adhesion via plasma membrane adhesion molecules"/>
    <property type="evidence" value="ECO:0007669"/>
    <property type="project" value="InterPro"/>
</dbReference>
<accession>A0A939BPW9</accession>
<feature type="domain" description="Cadherin" evidence="1">
    <location>
        <begin position="196"/>
        <end position="278"/>
    </location>
</feature>
<dbReference type="InterPro" id="IPR002126">
    <property type="entry name" value="Cadherin-like_dom"/>
</dbReference>
<dbReference type="InterPro" id="IPR044060">
    <property type="entry name" value="Bacterial_rp_domain"/>
</dbReference>
<dbReference type="SUPFAM" id="SSF49313">
    <property type="entry name" value="Cadherin-like"/>
    <property type="match status" value="7"/>
</dbReference>
<name>A0A939BPW9_9FIRM</name>
<comment type="caution">
    <text evidence="2">The sequence shown here is derived from an EMBL/GenBank/DDBJ whole genome shotgun (WGS) entry which is preliminary data.</text>
</comment>
<dbReference type="Gene3D" id="2.60.40.10">
    <property type="entry name" value="Immunoglobulins"/>
    <property type="match status" value="5"/>
</dbReference>
<dbReference type="InterPro" id="IPR022409">
    <property type="entry name" value="PKD/Chitinase_dom"/>
</dbReference>
<reference evidence="2" key="1">
    <citation type="submission" date="2021-01" db="EMBL/GenBank/DDBJ databases">
        <title>Genomic Encyclopedia of Type Strains, Phase IV (KMG-IV): sequencing the most valuable type-strain genomes for metagenomic binning, comparative biology and taxonomic classification.</title>
        <authorList>
            <person name="Goeker M."/>
        </authorList>
    </citation>
    <scope>NUCLEOTIDE SEQUENCE</scope>
    <source>
        <strain evidence="2">DSM 23230</strain>
    </source>
</reference>
<dbReference type="InterPro" id="IPR015919">
    <property type="entry name" value="Cadherin-like_sf"/>
</dbReference>
<dbReference type="Gene3D" id="2.60.40.2810">
    <property type="match status" value="5"/>
</dbReference>
<dbReference type="PROSITE" id="PS51257">
    <property type="entry name" value="PROKAR_LIPOPROTEIN"/>
    <property type="match status" value="1"/>
</dbReference>
<dbReference type="Pfam" id="PF18998">
    <property type="entry name" value="Flg_new_2"/>
    <property type="match status" value="1"/>
</dbReference>
<sequence length="1840" mass="193693">MKIKRLILIILLIMTVFLAACSSDSDLKKYKLEVTIEGEGTVKPGAGNYNKNKELNLEAIPEEGWEFLKWESDITGSSNKATLVMVSDKFIKAIFKGKISFNSIPDQVVTITNPISFKVEAVDPDGDSLTYSASGDLAQYFNKQTQEFAWTPSKTDIGEYELIVSATDGTDTVTETITIIVKETNKAPQLVTIGNKNGEVGEEISFIVSASDSDGDDLSYSASGDVADKFNAATQIFTWTPVVGEEGNYSLTIEVSDGNLSDSETIIISIGDVNQPPLANEDTVNVDEDKSVTIDLLANDSDPDGDSLVMTEVTNGSNGLVVDNEDGTVTYTPDENYNGIDTFNYTISDGELSTSTEVEVTINPVNDSPTAIDDMATVNEDEIVIINVLENDSDLDDDSLVITQVTNGSNGAVIDNGDGTVTYTPTINFNGTDTFNYIVSDGELTATAEVEVTINPINDTPVLTAIGNKSVDEGELLEFIVSASDIDGDDLSYSAKGDVVDKFDSSTQTFSWTPSSEDAGNYSLTIDVSDGNLSDSETITISVGDVNRYPIAVTDIISVEEDKSVTIDLLANDSDPDGDDISLTQVNNASNGTVIDNGDGTATYTPDADFAGTDSFSYTISDSLITATGTVELTITAVNDAPVLAPIENKSLKEGELLEFMVSANDIDGDDLSYSAKGDLVDKFDSNSGVFRWNPDYDSAGQYSLIIKVSDGVLDDSQSIEINVANENRSPTAVNDAGTTAEDNNLTIDLISNDSDPDGDKLTVIQVSDGTNGTTTNNGDGTVTYIPDQNYNGTDNFSYDISDGNGSTAAAVVDITVTAVNDAPVLNAIGNKSVNEGELLEFTVSASDIDEDNLTYNASGDVADKFDSSTKTFTWTPSPDDEGNYSLTIDVSDGDLNDSETITISVGDVNRAPVASDDTVNVDEDNSVVIDILANDSDPDGDSINLIGVTDGNNGTVVDNGDGTVTYTPDENYNGADIFNYTISDGTLTATGEVKVTINSVNDIPTATNDTVEVAEDDVIVIYPLINDSDLDGDNLLIDAVSTVTNGTAVDNGDGTITYTPNSNYNGSDSFSYDISDSNGGTATAAVDITVTAVNDAPVLSAIGNKSVNEGELLEFTVSASDIDEDNLTYNASGDVADKFDSSTQTFTWTPSFDDEGNYSLTIDVSDGDLNDSETITISVGDVNRAPVASDDTVNVDEDNSVVIDILANDSDPDGDSINLIGVTDGNNGTAVDNGNGTVTYTPNENYNGTDSFNYDINDGRGGTATGAVNITINAINDDPIAVDDSATVDEDGSVFIDVFANDTDVDGDLIGFDNLFPHGSANNGSVSIEGLGEGIRYKPDADYNGSDSFTYNISDGNGGTATGRVNVTINAIDDPPVIDSITDKSVDEGQRLNFTVTASDIEGDTITLSVNNLPVGANFDLDTGEFDFTPDYSQSGEHLVTFVATANGESSNESTVITVNDVNRAPTAEDDSFATDEDTAKTIDLTDLLLNDSDLDGDSLSIVGSTAPANGTVVNNGDGTVTYTPDANYNGTDSFTYDISDGSGGSDTATVDLTINPINDLPVATNDSVTVDEDGSILIDIVANDTDIDGDTISITGFTSGTDGTVAQEGDSLRYTPDADFNGSDSFTYDIGDGMGGIATGTVDVTINAVNDVPVAADDTAEVDQDSTVLIDVLTNDSDIDGDTISITGFTSGTDGTVAQEGDSLRYTPDAGYTGTDSFTYDMEDGNGGTATATVNLTVNATSILSMDIDEPSGDTGYIEVTIANSGSYQIVTSFYEQSCDTAVMLYDSSQNLIASNDDYDSMYGELHNQNLAAGTYYVRVQEFSLAQLYCHLEISLEN</sequence>